<evidence type="ECO:0000313" key="1">
    <source>
        <dbReference type="EMBL" id="KPA89912.1"/>
    </source>
</evidence>
<dbReference type="PANTHER" id="PTHR42999:SF1">
    <property type="entry name" value="PENTAPEPTIDE REPEAT-CONTAINING PROTEIN"/>
    <property type="match status" value="1"/>
</dbReference>
<accession>A0A0N0VJJ2</accession>
<comment type="caution">
    <text evidence="1">The sequence shown here is derived from an EMBL/GenBank/DDBJ whole genome shotgun (WGS) entry which is preliminary data.</text>
</comment>
<dbReference type="Gene3D" id="2.160.20.80">
    <property type="entry name" value="E3 ubiquitin-protein ligase SopA"/>
    <property type="match status" value="2"/>
</dbReference>
<reference evidence="1 2" key="1">
    <citation type="journal article" date="2015" name="PLoS ONE">
        <title>Rice-Infecting Pseudomonas Genomes Are Highly Accessorized and Harbor Multiple Putative Virulence Mechanisms to Cause Sheath Brown Rot.</title>
        <authorList>
            <person name="Quibod I.L."/>
            <person name="Grande G."/>
            <person name="Oreiro E.G."/>
            <person name="Borja F.N."/>
            <person name="Dossa G.S."/>
            <person name="Mauleon R."/>
            <person name="Cruz C.V."/>
            <person name="Oliva R."/>
        </authorList>
    </citation>
    <scope>NUCLEOTIDE SEQUENCE [LARGE SCALE GENOMIC DNA]</scope>
    <source>
        <strain evidence="1 2">IRRI 6609</strain>
    </source>
</reference>
<dbReference type="Pfam" id="PF13599">
    <property type="entry name" value="Pentapeptide_4"/>
    <property type="match status" value="1"/>
</dbReference>
<name>A0A0N0VJJ2_9PSED</name>
<dbReference type="EMBL" id="JSYZ01000014">
    <property type="protein sequence ID" value="KPA89912.1"/>
    <property type="molecule type" value="Genomic_DNA"/>
</dbReference>
<dbReference type="RefSeq" id="WP_192842686.1">
    <property type="nucleotide sequence ID" value="NZ_JSYZ01000014.1"/>
</dbReference>
<evidence type="ECO:0000313" key="2">
    <source>
        <dbReference type="Proteomes" id="UP000037931"/>
    </source>
</evidence>
<dbReference type="InterPro" id="IPR052949">
    <property type="entry name" value="PA_immunity-related"/>
</dbReference>
<dbReference type="AlphaFoldDB" id="A0A0N0VJJ2"/>
<proteinExistence type="predicted"/>
<dbReference type="SUPFAM" id="SSF141571">
    <property type="entry name" value="Pentapeptide repeat-like"/>
    <property type="match status" value="1"/>
</dbReference>
<protein>
    <submittedName>
        <fullName evidence="1">Putative low-complexity protein</fullName>
    </submittedName>
</protein>
<dbReference type="STRING" id="50340.PF66_03767"/>
<organism evidence="1 2">
    <name type="scientific">Pseudomonas asplenii</name>
    <dbReference type="NCBI Taxonomy" id="53407"/>
    <lineage>
        <taxon>Bacteria</taxon>
        <taxon>Pseudomonadati</taxon>
        <taxon>Pseudomonadota</taxon>
        <taxon>Gammaproteobacteria</taxon>
        <taxon>Pseudomonadales</taxon>
        <taxon>Pseudomonadaceae</taxon>
        <taxon>Pseudomonas</taxon>
    </lineage>
</organism>
<keyword evidence="2" id="KW-1185">Reference proteome</keyword>
<dbReference type="PANTHER" id="PTHR42999">
    <property type="entry name" value="ANTIBIOTIC RESISTANCE PROTEIN MCBG"/>
    <property type="match status" value="1"/>
</dbReference>
<sequence>MNNRTESQLLSGVKREDWALPEKTRFEQALIKGCELKNTNLAYPIFDQSLLQDCTFEKSDFSNARFFSATELVRCTFRNIDFRAAGLNDSVFRQCTFIKCDFRQSPFNDCVLVDCLFDTCKIIDNTFDAGKLENCSFSGKLQEVNFVAEQPNTMLRADFSACILDYVTFKNCNLEQISPPTDSRHLYVRDLAERARKALAQVTSQPESPQNNLLKRRLKNLAMQRGGIFNLKNLVEVEGQEFADQLISLLQQPG</sequence>
<dbReference type="Proteomes" id="UP000037931">
    <property type="component" value="Unassembled WGS sequence"/>
</dbReference>
<dbReference type="InterPro" id="IPR001646">
    <property type="entry name" value="5peptide_repeat"/>
</dbReference>
<dbReference type="Pfam" id="PF00805">
    <property type="entry name" value="Pentapeptide"/>
    <property type="match status" value="1"/>
</dbReference>
<gene>
    <name evidence="1" type="ORF">PF66_03767</name>
</gene>
<dbReference type="PATRIC" id="fig|50340.43.peg.1065"/>